<accession>A0A5M9L6E3</accession>
<dbReference type="KEGG" id="ptrr:90956737"/>
<dbReference type="EMBL" id="NQIK02000005">
    <property type="protein sequence ID" value="KAF7570767.1"/>
    <property type="molecule type" value="Genomic_DNA"/>
</dbReference>
<comment type="caution">
    <text evidence="1">The sequence shown here is derived from an EMBL/GenBank/DDBJ whole genome shotgun (WGS) entry which is preliminary data.</text>
</comment>
<evidence type="ECO:0000313" key="2">
    <source>
        <dbReference type="Proteomes" id="UP000245464"/>
    </source>
</evidence>
<protein>
    <submittedName>
        <fullName evidence="1">Uncharacterized protein</fullName>
    </submittedName>
</protein>
<name>A0A5M9L6E3_9PLEO</name>
<reference evidence="1 2" key="1">
    <citation type="journal article" date="2018" name="BMC Genomics">
        <title>Comparative genomics of the wheat fungal pathogen Pyrenophora tritici-repentis reveals chromosomal variations and genome plasticity.</title>
        <authorList>
            <person name="Moolhuijzen P."/>
            <person name="See P.T."/>
            <person name="Hane J.K."/>
            <person name="Shi G."/>
            <person name="Liu Z."/>
            <person name="Oliver R.P."/>
            <person name="Moffat C.S."/>
        </authorList>
    </citation>
    <scope>NUCLEOTIDE SEQUENCE [LARGE SCALE GENOMIC DNA]</scope>
    <source>
        <strain evidence="1">M4</strain>
    </source>
</reference>
<dbReference type="RefSeq" id="XP_065962216.1">
    <property type="nucleotide sequence ID" value="XM_066107767.1"/>
</dbReference>
<sequence>MVLIENQEYLCEEEKRLKQDRERTAYWKRWGPYVAERQWATVREDYS</sequence>
<dbReference type="Proteomes" id="UP000245464">
    <property type="component" value="Chromosome 5"/>
</dbReference>
<proteinExistence type="predicted"/>
<gene>
    <name evidence="1" type="ORF">PtrM4_107690</name>
</gene>
<evidence type="ECO:0000313" key="1">
    <source>
        <dbReference type="EMBL" id="KAF7570767.1"/>
    </source>
</evidence>
<dbReference type="AlphaFoldDB" id="A0A5M9L6E3"/>
<dbReference type="GeneID" id="90956737"/>
<organism evidence="1 2">
    <name type="scientific">Pyrenophora tritici-repentis</name>
    <dbReference type="NCBI Taxonomy" id="45151"/>
    <lineage>
        <taxon>Eukaryota</taxon>
        <taxon>Fungi</taxon>
        <taxon>Dikarya</taxon>
        <taxon>Ascomycota</taxon>
        <taxon>Pezizomycotina</taxon>
        <taxon>Dothideomycetes</taxon>
        <taxon>Pleosporomycetidae</taxon>
        <taxon>Pleosporales</taxon>
        <taxon>Pleosporineae</taxon>
        <taxon>Pleosporaceae</taxon>
        <taxon>Pyrenophora</taxon>
    </lineage>
</organism>